<name>Q2SIE4_HAHCH</name>
<dbReference type="PANTHER" id="PTHR30222:SF17">
    <property type="entry name" value="SPERMIDINE_PUTRESCINE-BINDING PERIPLASMIC PROTEIN"/>
    <property type="match status" value="1"/>
</dbReference>
<dbReference type="GO" id="GO:0042597">
    <property type="term" value="C:periplasmic space"/>
    <property type="evidence" value="ECO:0007669"/>
    <property type="project" value="UniProtKB-SubCell"/>
</dbReference>
<dbReference type="GO" id="GO:0015846">
    <property type="term" value="P:polyamine transport"/>
    <property type="evidence" value="ECO:0007669"/>
    <property type="project" value="InterPro"/>
</dbReference>
<dbReference type="PRINTS" id="PR00909">
    <property type="entry name" value="SPERMDNBNDNG"/>
</dbReference>
<comment type="subcellular location">
    <subcellularLocation>
        <location evidence="1">Periplasm</location>
    </subcellularLocation>
</comment>
<evidence type="ECO:0000256" key="5">
    <source>
        <dbReference type="SAM" id="Phobius"/>
    </source>
</evidence>
<dbReference type="RefSeq" id="WP_011396649.1">
    <property type="nucleotide sequence ID" value="NC_007645.1"/>
</dbReference>
<accession>Q2SIE4</accession>
<dbReference type="CDD" id="cd13590">
    <property type="entry name" value="PBP2_PotD_PotF_like"/>
    <property type="match status" value="1"/>
</dbReference>
<dbReference type="eggNOG" id="COG0687">
    <property type="taxonomic scope" value="Bacteria"/>
</dbReference>
<dbReference type="SUPFAM" id="SSF53850">
    <property type="entry name" value="Periplasmic binding protein-like II"/>
    <property type="match status" value="1"/>
</dbReference>
<evidence type="ECO:0000256" key="4">
    <source>
        <dbReference type="ARBA" id="ARBA00022764"/>
    </source>
</evidence>
<dbReference type="Gene3D" id="3.40.190.10">
    <property type="entry name" value="Periplasmic binding protein-like II"/>
    <property type="match status" value="2"/>
</dbReference>
<keyword evidence="3" id="KW-0732">Signal</keyword>
<keyword evidence="5" id="KW-0812">Transmembrane</keyword>
<reference evidence="6 7" key="1">
    <citation type="journal article" date="2005" name="Nucleic Acids Res.">
        <title>Genomic blueprint of Hahella chejuensis, a marine microbe producing an algicidal agent.</title>
        <authorList>
            <person name="Jeong H."/>
            <person name="Yim J.H."/>
            <person name="Lee C."/>
            <person name="Choi S.-H."/>
            <person name="Park Y.K."/>
            <person name="Yoon S.H."/>
            <person name="Hur C.-G."/>
            <person name="Kang H.-Y."/>
            <person name="Kim D."/>
            <person name="Lee H.H."/>
            <person name="Park K.H."/>
            <person name="Park S.-H."/>
            <person name="Park H.-S."/>
            <person name="Lee H.K."/>
            <person name="Oh T.K."/>
            <person name="Kim J.F."/>
        </authorList>
    </citation>
    <scope>NUCLEOTIDE SEQUENCE [LARGE SCALE GENOMIC DNA]</scope>
    <source>
        <strain evidence="6 7">KCTC 2396</strain>
    </source>
</reference>
<evidence type="ECO:0000256" key="1">
    <source>
        <dbReference type="ARBA" id="ARBA00004418"/>
    </source>
</evidence>
<evidence type="ECO:0000313" key="6">
    <source>
        <dbReference type="EMBL" id="ABC29580.1"/>
    </source>
</evidence>
<dbReference type="GO" id="GO:0019808">
    <property type="term" value="F:polyamine binding"/>
    <property type="evidence" value="ECO:0007669"/>
    <property type="project" value="InterPro"/>
</dbReference>
<dbReference type="EMBL" id="CP000155">
    <property type="protein sequence ID" value="ABC29580.1"/>
    <property type="molecule type" value="Genomic_DNA"/>
</dbReference>
<dbReference type="OrthoDB" id="9769319at2"/>
<keyword evidence="4" id="KW-0574">Periplasm</keyword>
<sequence>MKKHGTLFFLVVFTAIMALMVGVYWQEIERGVDANDTLALGGTKMKYRETLKVLLWRGYIPDSVHKKIQQDLNINIEVTTFDSDAEFKKHLNLHGNDDKNPSDPEIPFDIIMPTDYMVLSLAEKGLIEKINYDEIPNYRNIAMNLRRQDFARSLFDYSVPYIYGSLGIGYNYWEIGNIVFNWKMLFEPKSNTSLKGLISISPDARISLGIALLAMGKSPNSRDEDDVKQAGEYLKEAIAKYDIRMMNSGMGDMLASQDLLLTMAWSGEIAEALNEDPDASGVNSLAAKIVRFSLPDEGALVYFDALAIPNTSTKQALALKYINSLLDPFISADVTNHSYFATVNEQAEPYVKTEIVNGPAYFLPTSSGPVFIRQYLGDDEKIYDTVWRDVTRFYFEHLRKQNYYKTERSQHQLWKF</sequence>
<dbReference type="AlphaFoldDB" id="Q2SIE4"/>
<evidence type="ECO:0000256" key="2">
    <source>
        <dbReference type="ARBA" id="ARBA00022448"/>
    </source>
</evidence>
<gene>
    <name evidence="6" type="ordered locus">HCH_02802</name>
</gene>
<keyword evidence="2" id="KW-0813">Transport</keyword>
<keyword evidence="5" id="KW-1133">Transmembrane helix</keyword>
<dbReference type="KEGG" id="hch:HCH_02802"/>
<protein>
    <submittedName>
        <fullName evidence="6">Spermidine/putrescine-binding periplasmic protein</fullName>
    </submittedName>
</protein>
<dbReference type="InterPro" id="IPR001188">
    <property type="entry name" value="Sperm_putr-bd"/>
</dbReference>
<keyword evidence="7" id="KW-1185">Reference proteome</keyword>
<dbReference type="Pfam" id="PF13416">
    <property type="entry name" value="SBP_bac_8"/>
    <property type="match status" value="1"/>
</dbReference>
<keyword evidence="5" id="KW-0472">Membrane</keyword>
<dbReference type="HOGENOM" id="CLU_026974_1_1_6"/>
<dbReference type="Proteomes" id="UP000000238">
    <property type="component" value="Chromosome"/>
</dbReference>
<evidence type="ECO:0000313" key="7">
    <source>
        <dbReference type="Proteomes" id="UP000000238"/>
    </source>
</evidence>
<proteinExistence type="predicted"/>
<feature type="transmembrane region" description="Helical" evidence="5">
    <location>
        <begin position="7"/>
        <end position="25"/>
    </location>
</feature>
<organism evidence="6 7">
    <name type="scientific">Hahella chejuensis (strain KCTC 2396)</name>
    <dbReference type="NCBI Taxonomy" id="349521"/>
    <lineage>
        <taxon>Bacteria</taxon>
        <taxon>Pseudomonadati</taxon>
        <taxon>Pseudomonadota</taxon>
        <taxon>Gammaproteobacteria</taxon>
        <taxon>Oceanospirillales</taxon>
        <taxon>Hahellaceae</taxon>
        <taxon>Hahella</taxon>
    </lineage>
</organism>
<dbReference type="PANTHER" id="PTHR30222">
    <property type="entry name" value="SPERMIDINE/PUTRESCINE-BINDING PERIPLASMIC PROTEIN"/>
    <property type="match status" value="1"/>
</dbReference>
<evidence type="ECO:0000256" key="3">
    <source>
        <dbReference type="ARBA" id="ARBA00022729"/>
    </source>
</evidence>
<dbReference type="STRING" id="349521.HCH_02802"/>
<dbReference type="InterPro" id="IPR006059">
    <property type="entry name" value="SBP"/>
</dbReference>